<organism evidence="1">
    <name type="scientific">Myoviridae sp. ct8ME27</name>
    <dbReference type="NCBI Taxonomy" id="2826622"/>
    <lineage>
        <taxon>Viruses</taxon>
        <taxon>Duplodnaviria</taxon>
        <taxon>Heunggongvirae</taxon>
        <taxon>Uroviricota</taxon>
        <taxon>Caudoviricetes</taxon>
    </lineage>
</organism>
<name>A0A8S5N646_9CAUD</name>
<proteinExistence type="predicted"/>
<evidence type="ECO:0000313" key="1">
    <source>
        <dbReference type="EMBL" id="DAD90229.1"/>
    </source>
</evidence>
<sequence>MFLNFYFALEISSICSILSLINKRGVINMDNISLFTRYSTTENRITNYCMLFLRLMTAESTYFLQEVFRKILPLDKVPHFGVKFSQQQKNEAGSIPDGLIIQKEVCIHFEFKTSDWFHIDQIQTHAKGLMQHSDNTEKALILITSSFKVNTLKSIATLQHEYSFPIVAITFYDLLMAIQSVDDLSKGLKEHLNEFRTFLEDEGLLNKGLLIPHHLMLGVKLAQSYKDASHDPSTLYECTRKAWKLNKAKLASIEYVLSVYRGIVREIYKPLFWHQQDDGRMFFEGTTENDPSIRNLYLYKEVQSSGQNPTFYLLPSTDLN</sequence>
<protein>
    <submittedName>
        <fullName evidence="1">PD-(D/E)XK nuclease superfamily protein</fullName>
    </submittedName>
</protein>
<dbReference type="EMBL" id="BK015080">
    <property type="protein sequence ID" value="DAD90229.1"/>
    <property type="molecule type" value="Genomic_DNA"/>
</dbReference>
<accession>A0A8S5N646</accession>
<reference evidence="1" key="1">
    <citation type="journal article" date="2021" name="Proc. Natl. Acad. Sci. U.S.A.">
        <title>A Catalog of Tens of Thousands of Viruses from Human Metagenomes Reveals Hidden Associations with Chronic Diseases.</title>
        <authorList>
            <person name="Tisza M.J."/>
            <person name="Buck C.B."/>
        </authorList>
    </citation>
    <scope>NUCLEOTIDE SEQUENCE</scope>
    <source>
        <strain evidence="1">Ct8ME27</strain>
    </source>
</reference>